<keyword evidence="1" id="KW-1133">Transmembrane helix</keyword>
<sequence length="316" mass="36690">MIDQRAFRFYPKFIIYLKLKKLLFILCIFICANAFSQILSSNLEKQTIALGEVNHFVVKINNLNNQKVSSAAKNELLPFHFEAIKDSIGSDAGSYERKIEFAVYEEGKFTIPVLEFKVGDKILKTIPYEVEVVNTAQKADQINDIMKNKEVKLEVKDYWELYKWYVLAALGIIALIIAIIMFVKWGRKSKNSSAAATNQTLKELDSLKKKKYIEEGNYRSFYVELIDISRKFITKQYHVPADVLLTDDLIQRMKENITISLENEKVVEDVFVRGDLVKFAKTFPGQDTMEKDFTDIREFVKRSSKDLEFENLRKDV</sequence>
<evidence type="ECO:0000313" key="2">
    <source>
        <dbReference type="EMBL" id="EJL71709.1"/>
    </source>
</evidence>
<dbReference type="AlphaFoldDB" id="J3CHH4"/>
<keyword evidence="3" id="KW-1185">Reference proteome</keyword>
<reference evidence="2 3" key="1">
    <citation type="journal article" date="2012" name="J. Bacteriol.">
        <title>Twenty-one genome sequences from Pseudomonas species and 19 genome sequences from diverse bacteria isolated from the rhizosphere and endosphere of Populus deltoides.</title>
        <authorList>
            <person name="Brown S.D."/>
            <person name="Utturkar S.M."/>
            <person name="Klingeman D.M."/>
            <person name="Johnson C.M."/>
            <person name="Martin S.L."/>
            <person name="Land M.L."/>
            <person name="Lu T.Y."/>
            <person name="Schadt C.W."/>
            <person name="Doktycz M.J."/>
            <person name="Pelletier D.A."/>
        </authorList>
    </citation>
    <scope>NUCLEOTIDE SEQUENCE [LARGE SCALE GENOMIC DNA]</scope>
    <source>
        <strain evidence="2 3">CF314</strain>
    </source>
</reference>
<evidence type="ECO:0008006" key="4">
    <source>
        <dbReference type="Google" id="ProtNLM"/>
    </source>
</evidence>
<dbReference type="Proteomes" id="UP000007509">
    <property type="component" value="Unassembled WGS sequence"/>
</dbReference>
<feature type="transmembrane region" description="Helical" evidence="1">
    <location>
        <begin position="164"/>
        <end position="183"/>
    </location>
</feature>
<keyword evidence="1" id="KW-0472">Membrane</keyword>
<proteinExistence type="predicted"/>
<gene>
    <name evidence="2" type="ORF">PMI13_02244</name>
</gene>
<name>J3CHH4_9FLAO</name>
<dbReference type="PATRIC" id="fig|1144316.3.peg.2263"/>
<protein>
    <recommendedName>
        <fullName evidence="4">Protein BatD</fullName>
    </recommendedName>
</protein>
<organism evidence="2 3">
    <name type="scientific">Chryseobacterium populi</name>
    <dbReference type="NCBI Taxonomy" id="1144316"/>
    <lineage>
        <taxon>Bacteria</taxon>
        <taxon>Pseudomonadati</taxon>
        <taxon>Bacteroidota</taxon>
        <taxon>Flavobacteriia</taxon>
        <taxon>Flavobacteriales</taxon>
        <taxon>Weeksellaceae</taxon>
        <taxon>Chryseobacterium group</taxon>
        <taxon>Chryseobacterium</taxon>
    </lineage>
</organism>
<keyword evidence="1" id="KW-0812">Transmembrane</keyword>
<dbReference type="EMBL" id="AKJY01000036">
    <property type="protein sequence ID" value="EJL71709.1"/>
    <property type="molecule type" value="Genomic_DNA"/>
</dbReference>
<evidence type="ECO:0000256" key="1">
    <source>
        <dbReference type="SAM" id="Phobius"/>
    </source>
</evidence>
<evidence type="ECO:0000313" key="3">
    <source>
        <dbReference type="Proteomes" id="UP000007509"/>
    </source>
</evidence>
<accession>J3CHH4</accession>
<comment type="caution">
    <text evidence="2">The sequence shown here is derived from an EMBL/GenBank/DDBJ whole genome shotgun (WGS) entry which is preliminary data.</text>
</comment>